<evidence type="ECO:0000259" key="2">
    <source>
        <dbReference type="Pfam" id="PF00534"/>
    </source>
</evidence>
<dbReference type="SUPFAM" id="SSF53756">
    <property type="entry name" value="UDP-Glycosyltransferase/glycogen phosphorylase"/>
    <property type="match status" value="1"/>
</dbReference>
<reference evidence="4" key="1">
    <citation type="submission" date="2017-09" db="EMBL/GenBank/DDBJ databases">
        <title>Depth-based differentiation of microbial function through sediment-hosted aquifers and enrichment of novel symbionts in the deep terrestrial subsurface.</title>
        <authorList>
            <person name="Probst A.J."/>
            <person name="Ladd B."/>
            <person name="Jarett J.K."/>
            <person name="Geller-Mcgrath D.E."/>
            <person name="Sieber C.M.K."/>
            <person name="Emerson J.B."/>
            <person name="Anantharaman K."/>
            <person name="Thomas B.C."/>
            <person name="Malmstrom R."/>
            <person name="Stieglmeier M."/>
            <person name="Klingl A."/>
            <person name="Woyke T."/>
            <person name="Ryan C.M."/>
            <person name="Banfield J.F."/>
        </authorList>
    </citation>
    <scope>NUCLEOTIDE SEQUENCE [LARGE SCALE GENOMIC DNA]</scope>
</reference>
<accession>A0A2M6XTB4</accession>
<dbReference type="PANTHER" id="PTHR46401:SF2">
    <property type="entry name" value="GLYCOSYLTRANSFERASE WBBK-RELATED"/>
    <property type="match status" value="1"/>
</dbReference>
<dbReference type="Pfam" id="PF00534">
    <property type="entry name" value="Glycos_transf_1"/>
    <property type="match status" value="1"/>
</dbReference>
<dbReference type="PANTHER" id="PTHR46401">
    <property type="entry name" value="GLYCOSYLTRANSFERASE WBBK-RELATED"/>
    <property type="match status" value="1"/>
</dbReference>
<proteinExistence type="predicted"/>
<dbReference type="GO" id="GO:0016757">
    <property type="term" value="F:glycosyltransferase activity"/>
    <property type="evidence" value="ECO:0007669"/>
    <property type="project" value="InterPro"/>
</dbReference>
<dbReference type="AlphaFoldDB" id="A0A2M6XTB4"/>
<dbReference type="CDD" id="cd03809">
    <property type="entry name" value="GT4_MtfB-like"/>
    <property type="match status" value="1"/>
</dbReference>
<name>A0A2M6XTB4_9BACT</name>
<dbReference type="Proteomes" id="UP000230586">
    <property type="component" value="Unassembled WGS sequence"/>
</dbReference>
<dbReference type="EMBL" id="PEXX01000016">
    <property type="protein sequence ID" value="PIU10874.1"/>
    <property type="molecule type" value="Genomic_DNA"/>
</dbReference>
<organism evidence="3 4">
    <name type="scientific">Candidatus Kuenenbacteria bacterium CG08_land_8_20_14_0_20_37_23</name>
    <dbReference type="NCBI Taxonomy" id="1974617"/>
    <lineage>
        <taxon>Bacteria</taxon>
        <taxon>Candidatus Kueneniibacteriota</taxon>
    </lineage>
</organism>
<gene>
    <name evidence="3" type="ORF">COT27_00905</name>
</gene>
<feature type="domain" description="Glycosyl transferase family 1" evidence="2">
    <location>
        <begin position="208"/>
        <end position="366"/>
    </location>
</feature>
<evidence type="ECO:0000313" key="4">
    <source>
        <dbReference type="Proteomes" id="UP000230586"/>
    </source>
</evidence>
<evidence type="ECO:0000313" key="3">
    <source>
        <dbReference type="EMBL" id="PIU10874.1"/>
    </source>
</evidence>
<sequence length="386" mass="44291">MKMRKHKKMIIGIDASRSISGIKKTGVEIVSDHMIRGLLEAFVKKFKIKDLKLKDEFDLIFYTPEKIKWLPESNQKIFGPKRFWTVYGLSLEMLKNKPDVLFVPVHTLPFFCPKKTIKIVHDIAFREYPKIYDFWTRVYLNFDLRRCVKICKKIIVPTSKVKMDLLSHTDVNENKIAVVRWGYDPKSAGKDKRATIDTESQIHGEKFGLNRKKQILYIGRIEEKKNILNLAIAFKIFSGQYPDYILLLAGKSGFGFKDLKFNIESKLKIKNLKFLGYVSELEKQKLLRESCCLVLISKDEGFGLPILEAFASGLPVIASDISALREVGGAGCVYVKPDSPEGIASGLKRIAEDMDLRKIMIERGYDRLKIFRSDKSAKQLIEILIS</sequence>
<comment type="caution">
    <text evidence="3">The sequence shown here is derived from an EMBL/GenBank/DDBJ whole genome shotgun (WGS) entry which is preliminary data.</text>
</comment>
<protein>
    <recommendedName>
        <fullName evidence="2">Glycosyl transferase family 1 domain-containing protein</fullName>
    </recommendedName>
</protein>
<keyword evidence="1" id="KW-0808">Transferase</keyword>
<dbReference type="Gene3D" id="3.40.50.2000">
    <property type="entry name" value="Glycogen Phosphorylase B"/>
    <property type="match status" value="2"/>
</dbReference>
<evidence type="ECO:0000256" key="1">
    <source>
        <dbReference type="ARBA" id="ARBA00022679"/>
    </source>
</evidence>
<dbReference type="InterPro" id="IPR001296">
    <property type="entry name" value="Glyco_trans_1"/>
</dbReference>